<sequence>MEKDQLINNVSDTALWIAAFRALESERPDAAFKDTLARKLAGEKGFQMVEVTPIKKHMAFAMTTRTTGIDRLINEAIERGVDTVINLGAGLDTRPYRMPLPVNLQWVEVDFPHMIEYKSQLLANDIPACHLHRIAADLSNDAERKALFNRLGAETKRALLITEGVVGYLTNEQGARLSRDIYAMPSFQYWIMDYNGGLSRHRRTNTLKKMLSRAPLQFNVDDPIAFFTSHGWKVHDNIYLLDEGDRIGRKLPSLKFPYNLFIRLFPKKAREIGNKTYAYVLYGK</sequence>
<keyword evidence="2 4" id="KW-0489">Methyltransferase</keyword>
<organism evidence="5 6">
    <name type="scientific">Niastella soli</name>
    <dbReference type="NCBI Taxonomy" id="2821487"/>
    <lineage>
        <taxon>Bacteria</taxon>
        <taxon>Pseudomonadati</taxon>
        <taxon>Bacteroidota</taxon>
        <taxon>Chitinophagia</taxon>
        <taxon>Chitinophagales</taxon>
        <taxon>Chitinophagaceae</taxon>
        <taxon>Niastella</taxon>
    </lineage>
</organism>
<evidence type="ECO:0000256" key="1">
    <source>
        <dbReference type="ARBA" id="ARBA00008138"/>
    </source>
</evidence>
<dbReference type="SUPFAM" id="SSF53335">
    <property type="entry name" value="S-adenosyl-L-methionine-dependent methyltransferases"/>
    <property type="match status" value="1"/>
</dbReference>
<dbReference type="Gene3D" id="3.40.50.150">
    <property type="entry name" value="Vaccinia Virus protein VP39"/>
    <property type="match status" value="1"/>
</dbReference>
<comment type="function">
    <text evidence="4">Exhibits S-adenosyl-L-methionine-dependent methyltransferase activity.</text>
</comment>
<dbReference type="GO" id="GO:0008168">
    <property type="term" value="F:methyltransferase activity"/>
    <property type="evidence" value="ECO:0007669"/>
    <property type="project" value="UniProtKB-KW"/>
</dbReference>
<dbReference type="GO" id="GO:0032259">
    <property type="term" value="P:methylation"/>
    <property type="evidence" value="ECO:0007669"/>
    <property type="project" value="UniProtKB-KW"/>
</dbReference>
<comment type="similarity">
    <text evidence="1 4">Belongs to the UPF0677 family.</text>
</comment>
<keyword evidence="3" id="KW-0808">Transferase</keyword>
<protein>
    <recommendedName>
        <fullName evidence="4">S-adenosyl-L-methionine-dependent methyltransferase</fullName>
        <ecNumber evidence="4">2.1.1.-</ecNumber>
    </recommendedName>
</protein>
<dbReference type="EMBL" id="JAGHKO010000004">
    <property type="protein sequence ID" value="MBO9202661.1"/>
    <property type="molecule type" value="Genomic_DNA"/>
</dbReference>
<evidence type="ECO:0000313" key="5">
    <source>
        <dbReference type="EMBL" id="MBO9202661.1"/>
    </source>
</evidence>
<dbReference type="Proteomes" id="UP000677244">
    <property type="component" value="Unassembled WGS sequence"/>
</dbReference>
<evidence type="ECO:0000256" key="2">
    <source>
        <dbReference type="ARBA" id="ARBA00022603"/>
    </source>
</evidence>
<dbReference type="PANTHER" id="PTHR43619:SF2">
    <property type="entry name" value="S-ADENOSYL-L-METHIONINE-DEPENDENT METHYLTRANSFERASES SUPERFAMILY PROTEIN"/>
    <property type="match status" value="1"/>
</dbReference>
<evidence type="ECO:0000256" key="4">
    <source>
        <dbReference type="RuleBase" id="RU362030"/>
    </source>
</evidence>
<dbReference type="Pfam" id="PF04072">
    <property type="entry name" value="LCM"/>
    <property type="match status" value="1"/>
</dbReference>
<dbReference type="InterPro" id="IPR011610">
    <property type="entry name" value="SAM_mthyl_Trfase_ML2640-like"/>
</dbReference>
<dbReference type="InterPro" id="IPR007213">
    <property type="entry name" value="Ppm1/Ppm2/Tcmp"/>
</dbReference>
<proteinExistence type="inferred from homology"/>
<reference evidence="5 6" key="1">
    <citation type="submission" date="2021-03" db="EMBL/GenBank/DDBJ databases">
        <title>Assistant Professor.</title>
        <authorList>
            <person name="Huq M.A."/>
        </authorList>
    </citation>
    <scope>NUCLEOTIDE SEQUENCE [LARGE SCALE GENOMIC DNA]</scope>
    <source>
        <strain evidence="5 6">MAH-29</strain>
    </source>
</reference>
<evidence type="ECO:0000256" key="3">
    <source>
        <dbReference type="ARBA" id="ARBA00022679"/>
    </source>
</evidence>
<keyword evidence="6" id="KW-1185">Reference proteome</keyword>
<comment type="caution">
    <text evidence="5">The sequence shown here is derived from an EMBL/GenBank/DDBJ whole genome shotgun (WGS) entry which is preliminary data.</text>
</comment>
<dbReference type="RefSeq" id="WP_209140702.1">
    <property type="nucleotide sequence ID" value="NZ_JAGHKO010000004.1"/>
</dbReference>
<dbReference type="InterPro" id="IPR029063">
    <property type="entry name" value="SAM-dependent_MTases_sf"/>
</dbReference>
<dbReference type="EC" id="2.1.1.-" evidence="4"/>
<keyword evidence="4" id="KW-0949">S-adenosyl-L-methionine</keyword>
<accession>A0ABS3YZX1</accession>
<evidence type="ECO:0000313" key="6">
    <source>
        <dbReference type="Proteomes" id="UP000677244"/>
    </source>
</evidence>
<name>A0ABS3YZX1_9BACT</name>
<dbReference type="NCBIfam" id="TIGR00027">
    <property type="entry name" value="mthyl_TIGR00027"/>
    <property type="match status" value="1"/>
</dbReference>
<gene>
    <name evidence="5" type="ORF">J7I42_20400</name>
</gene>
<dbReference type="PANTHER" id="PTHR43619">
    <property type="entry name" value="S-ADENOSYL-L-METHIONINE-DEPENDENT METHYLTRANSFERASE YKTD-RELATED"/>
    <property type="match status" value="1"/>
</dbReference>